<dbReference type="GO" id="GO:0003864">
    <property type="term" value="F:3-methyl-2-oxobutanoate hydroxymethyltransferase activity"/>
    <property type="evidence" value="ECO:0007669"/>
    <property type="project" value="UniProtKB-EC"/>
</dbReference>
<dbReference type="InterPro" id="IPR015813">
    <property type="entry name" value="Pyrv/PenolPyrv_kinase-like_dom"/>
</dbReference>
<dbReference type="Gene3D" id="3.20.20.60">
    <property type="entry name" value="Phosphoenolpyruvate-binding domains"/>
    <property type="match status" value="1"/>
</dbReference>
<dbReference type="InterPro" id="IPR040442">
    <property type="entry name" value="Pyrv_kinase-like_dom_sf"/>
</dbReference>
<comment type="similarity">
    <text evidence="1">Belongs to the PanB family.</text>
</comment>
<reference evidence="6 7" key="1">
    <citation type="submission" date="2016-10" db="EMBL/GenBank/DDBJ databases">
        <authorList>
            <person name="de Groot N.N."/>
        </authorList>
    </citation>
    <scope>NUCLEOTIDE SEQUENCE [LARGE SCALE GENOMIC DNA]</scope>
    <source>
        <strain evidence="6 7">U95</strain>
    </source>
</reference>
<protein>
    <recommendedName>
        <fullName evidence="3">3-methyl-2-oxobutanoate hydroxymethyltransferase</fullName>
        <ecNumber evidence="3">2.1.2.11</ecNumber>
    </recommendedName>
</protein>
<name>A0A1G5R0F9_9RHOB</name>
<dbReference type="InterPro" id="IPR003700">
    <property type="entry name" value="Pantoate_hydroxy_MeTrfase"/>
</dbReference>
<evidence type="ECO:0000256" key="1">
    <source>
        <dbReference type="ARBA" id="ARBA00008676"/>
    </source>
</evidence>
<sequence length="279" mass="29820">MKHIYTYGGKFAQRHLTVGCLIRAKAQGNKLTQVTAFDAGEAAAAAEQGIDTLTIDTATIEEIRAATPHIFITAAQSMRQYVTEDEALGGAIDTMAKGADAIYSPRGLSTIERIAREGISVQGHTGLFPARATQFGGLRTVGKTAEEALSLLEDFRRLEEAGAYSCEVECVAEEALAEIKKHSNLVTVTIGAGSSGDIILSYMSDLCGDNDHPPRHAKAFGDVGSIRKKLVAERAKALAGYQAAVKDGSFPDRATSISMSPIELEKLREGLDKRTPVHQ</sequence>
<dbReference type="GO" id="GO:0008168">
    <property type="term" value="F:methyltransferase activity"/>
    <property type="evidence" value="ECO:0007669"/>
    <property type="project" value="UniProtKB-KW"/>
</dbReference>
<dbReference type="SUPFAM" id="SSF51621">
    <property type="entry name" value="Phosphoenolpyruvate/pyruvate domain"/>
    <property type="match status" value="1"/>
</dbReference>
<keyword evidence="5 6" id="KW-0808">Transferase</keyword>
<dbReference type="EC" id="2.1.2.11" evidence="3"/>
<keyword evidence="7" id="KW-1185">Reference proteome</keyword>
<evidence type="ECO:0000256" key="2">
    <source>
        <dbReference type="ARBA" id="ARBA00011424"/>
    </source>
</evidence>
<dbReference type="STRING" id="1156985.SAMN04488118_10727"/>
<dbReference type="PANTHER" id="PTHR20881:SF0">
    <property type="entry name" value="3-METHYL-2-OXOBUTANOATE HYDROXYMETHYLTRANSFERASE"/>
    <property type="match status" value="1"/>
</dbReference>
<dbReference type="PANTHER" id="PTHR20881">
    <property type="entry name" value="3-METHYL-2-OXOBUTANOATE HYDROXYMETHYLTRANSFERASE"/>
    <property type="match status" value="1"/>
</dbReference>
<organism evidence="6 7">
    <name type="scientific">Epibacterium ulvae</name>
    <dbReference type="NCBI Taxonomy" id="1156985"/>
    <lineage>
        <taxon>Bacteria</taxon>
        <taxon>Pseudomonadati</taxon>
        <taxon>Pseudomonadota</taxon>
        <taxon>Alphaproteobacteria</taxon>
        <taxon>Rhodobacterales</taxon>
        <taxon>Roseobacteraceae</taxon>
        <taxon>Epibacterium</taxon>
    </lineage>
</organism>
<dbReference type="EMBL" id="FMWG01000007">
    <property type="protein sequence ID" value="SCZ67300.1"/>
    <property type="molecule type" value="Genomic_DNA"/>
</dbReference>
<gene>
    <name evidence="6" type="ORF">SAMN04488118_10727</name>
</gene>
<dbReference type="GO" id="GO:0015940">
    <property type="term" value="P:pantothenate biosynthetic process"/>
    <property type="evidence" value="ECO:0007669"/>
    <property type="project" value="UniProtKB-KW"/>
</dbReference>
<comment type="subunit">
    <text evidence="2">Homodecamer; pentamer of dimers.</text>
</comment>
<accession>A0A1G5R0F9</accession>
<dbReference type="OrthoDB" id="9781789at2"/>
<keyword evidence="4" id="KW-0566">Pantothenate biosynthesis</keyword>
<keyword evidence="6" id="KW-0489">Methyltransferase</keyword>
<evidence type="ECO:0000256" key="3">
    <source>
        <dbReference type="ARBA" id="ARBA00012618"/>
    </source>
</evidence>
<evidence type="ECO:0000256" key="4">
    <source>
        <dbReference type="ARBA" id="ARBA00022655"/>
    </source>
</evidence>
<dbReference type="AlphaFoldDB" id="A0A1G5R0F9"/>
<dbReference type="RefSeq" id="WP_090219259.1">
    <property type="nucleotide sequence ID" value="NZ_CANLDO010000005.1"/>
</dbReference>
<evidence type="ECO:0000313" key="6">
    <source>
        <dbReference type="EMBL" id="SCZ67300.1"/>
    </source>
</evidence>
<dbReference type="Pfam" id="PF02548">
    <property type="entry name" value="Pantoate_transf"/>
    <property type="match status" value="1"/>
</dbReference>
<dbReference type="GO" id="GO:0000287">
    <property type="term" value="F:magnesium ion binding"/>
    <property type="evidence" value="ECO:0007669"/>
    <property type="project" value="TreeGrafter"/>
</dbReference>
<evidence type="ECO:0000313" key="7">
    <source>
        <dbReference type="Proteomes" id="UP000198767"/>
    </source>
</evidence>
<proteinExistence type="inferred from homology"/>
<dbReference type="Proteomes" id="UP000198767">
    <property type="component" value="Unassembled WGS sequence"/>
</dbReference>
<evidence type="ECO:0000256" key="5">
    <source>
        <dbReference type="ARBA" id="ARBA00022679"/>
    </source>
</evidence>
<dbReference type="GO" id="GO:0032259">
    <property type="term" value="P:methylation"/>
    <property type="evidence" value="ECO:0007669"/>
    <property type="project" value="UniProtKB-KW"/>
</dbReference>